<dbReference type="InterPro" id="IPR050738">
    <property type="entry name" value="Sulfatase"/>
</dbReference>
<feature type="domain" description="Sulfatase N-terminal" evidence="3">
    <location>
        <begin position="6"/>
        <end position="230"/>
    </location>
</feature>
<dbReference type="AlphaFoldDB" id="A0AA35MDF5"/>
<dbReference type="Gene3D" id="3.40.720.10">
    <property type="entry name" value="Alkaline Phosphatase, subunit A"/>
    <property type="match status" value="1"/>
</dbReference>
<dbReference type="SUPFAM" id="SSF53649">
    <property type="entry name" value="Alkaline phosphatase-like"/>
    <property type="match status" value="1"/>
</dbReference>
<proteinExistence type="inferred from homology"/>
<reference evidence="4" key="1">
    <citation type="submission" date="2023-01" db="EMBL/GenBank/DDBJ databases">
        <authorList>
            <person name="Piombo E."/>
        </authorList>
    </citation>
    <scope>NUCLEOTIDE SEQUENCE</scope>
</reference>
<evidence type="ECO:0000256" key="1">
    <source>
        <dbReference type="ARBA" id="ARBA00008779"/>
    </source>
</evidence>
<evidence type="ECO:0000256" key="2">
    <source>
        <dbReference type="ARBA" id="ARBA00022801"/>
    </source>
</evidence>
<organism evidence="4 5">
    <name type="scientific">Clonostachys chloroleuca</name>
    <dbReference type="NCBI Taxonomy" id="1926264"/>
    <lineage>
        <taxon>Eukaryota</taxon>
        <taxon>Fungi</taxon>
        <taxon>Dikarya</taxon>
        <taxon>Ascomycota</taxon>
        <taxon>Pezizomycotina</taxon>
        <taxon>Sordariomycetes</taxon>
        <taxon>Hypocreomycetidae</taxon>
        <taxon>Hypocreales</taxon>
        <taxon>Bionectriaceae</taxon>
        <taxon>Clonostachys</taxon>
    </lineage>
</organism>
<dbReference type="Pfam" id="PF00884">
    <property type="entry name" value="Sulfatase"/>
    <property type="match status" value="1"/>
</dbReference>
<comment type="similarity">
    <text evidence="1">Belongs to the sulfatase family.</text>
</comment>
<accession>A0AA35MDF5</accession>
<dbReference type="PANTHER" id="PTHR42693:SF53">
    <property type="entry name" value="ENDO-4-O-SULFATASE"/>
    <property type="match status" value="1"/>
</dbReference>
<gene>
    <name evidence="4" type="ORF">CCHLO57077_00007563</name>
</gene>
<dbReference type="Proteomes" id="UP001160390">
    <property type="component" value="Unassembled WGS sequence"/>
</dbReference>
<dbReference type="PANTHER" id="PTHR42693">
    <property type="entry name" value="ARYLSULFATASE FAMILY MEMBER"/>
    <property type="match status" value="1"/>
</dbReference>
<keyword evidence="5" id="KW-1185">Reference proteome</keyword>
<dbReference type="EMBL" id="CABFNP030001261">
    <property type="protein sequence ID" value="CAI6094948.1"/>
    <property type="molecule type" value="Genomic_DNA"/>
</dbReference>
<dbReference type="InterPro" id="IPR017850">
    <property type="entry name" value="Alkaline_phosphatase_core_sf"/>
</dbReference>
<dbReference type="GO" id="GO:0004065">
    <property type="term" value="F:arylsulfatase activity"/>
    <property type="evidence" value="ECO:0007669"/>
    <property type="project" value="TreeGrafter"/>
</dbReference>
<sequence length="234" mass="26189">MAADSRNVVQLIADDLGLMLGCYGLTAVRTPNIDKLAAQDTKFTNAFASTASCSGSRSTIYTGLHTHQIGQYGLNHGWNHFQTHEHIETAPQIFNSLGYLTGIIGKVHVGPRSVYPWEWYAPGETRNVREVARQTGEFFNAAKNFNQTRPEEGSGIKMMTFETFHSQTTSRRMWTSAFSQHIPELRTGLVEYYKAITRMDIGVGLIMNELEMRGLHHNTLVIFISDNGSPFVNS</sequence>
<name>A0AA35MDF5_9HYPO</name>
<keyword evidence="2" id="KW-0378">Hydrolase</keyword>
<evidence type="ECO:0000313" key="5">
    <source>
        <dbReference type="Proteomes" id="UP001160390"/>
    </source>
</evidence>
<evidence type="ECO:0000313" key="4">
    <source>
        <dbReference type="EMBL" id="CAI6094948.1"/>
    </source>
</evidence>
<protein>
    <recommendedName>
        <fullName evidence="3">Sulfatase N-terminal domain-containing protein</fullName>
    </recommendedName>
</protein>
<evidence type="ECO:0000259" key="3">
    <source>
        <dbReference type="Pfam" id="PF00884"/>
    </source>
</evidence>
<dbReference type="InterPro" id="IPR000917">
    <property type="entry name" value="Sulfatase_N"/>
</dbReference>
<comment type="caution">
    <text evidence="4">The sequence shown here is derived from an EMBL/GenBank/DDBJ whole genome shotgun (WGS) entry which is preliminary data.</text>
</comment>